<protein>
    <submittedName>
        <fullName evidence="2">Uncharacterized protein</fullName>
    </submittedName>
</protein>
<dbReference type="EMBL" id="VSWC01000014">
    <property type="protein sequence ID" value="KAA1114988.1"/>
    <property type="molecule type" value="Genomic_DNA"/>
</dbReference>
<feature type="region of interest" description="Disordered" evidence="1">
    <location>
        <begin position="1"/>
        <end position="27"/>
    </location>
</feature>
<comment type="caution">
    <text evidence="2">The sequence shown here is derived from an EMBL/GenBank/DDBJ whole genome shotgun (WGS) entry which is preliminary data.</text>
</comment>
<feature type="compositionally biased region" description="Basic and acidic residues" evidence="1">
    <location>
        <begin position="8"/>
        <end position="22"/>
    </location>
</feature>
<sequence length="172" mass="18658">MPLRHASACRDKSPSLERHGSEPHTNSQESIIMAGLLLAHLKCGVVKKKQKQIKKSKRSKPIEAVDSSSHVLGSTIATPSTIPDVPISQISSENPLVDVSTGPCDEYQEAELCPAGPVDSTNNTREANQLTVIAVEPFNDESAEAMIHPAFRGSNVRCEPALLPVEQREWLT</sequence>
<name>A0A5B0QP83_PUCGR</name>
<dbReference type="AlphaFoldDB" id="A0A5B0QP83"/>
<dbReference type="Proteomes" id="UP000324748">
    <property type="component" value="Unassembled WGS sequence"/>
</dbReference>
<accession>A0A5B0QP83</accession>
<evidence type="ECO:0000313" key="3">
    <source>
        <dbReference type="Proteomes" id="UP000324748"/>
    </source>
</evidence>
<proteinExistence type="predicted"/>
<organism evidence="2 3">
    <name type="scientific">Puccinia graminis f. sp. tritici</name>
    <dbReference type="NCBI Taxonomy" id="56615"/>
    <lineage>
        <taxon>Eukaryota</taxon>
        <taxon>Fungi</taxon>
        <taxon>Dikarya</taxon>
        <taxon>Basidiomycota</taxon>
        <taxon>Pucciniomycotina</taxon>
        <taxon>Pucciniomycetes</taxon>
        <taxon>Pucciniales</taxon>
        <taxon>Pucciniaceae</taxon>
        <taxon>Puccinia</taxon>
    </lineage>
</organism>
<evidence type="ECO:0000313" key="2">
    <source>
        <dbReference type="EMBL" id="KAA1114988.1"/>
    </source>
</evidence>
<reference evidence="2 3" key="1">
    <citation type="submission" date="2019-05" db="EMBL/GenBank/DDBJ databases">
        <title>Emergence of the Ug99 lineage of the wheat stem rust pathogen through somatic hybridization.</title>
        <authorList>
            <person name="Li F."/>
            <person name="Upadhyaya N.M."/>
            <person name="Sperschneider J."/>
            <person name="Matny O."/>
            <person name="Nguyen-Phuc H."/>
            <person name="Mago R."/>
            <person name="Raley C."/>
            <person name="Miller M.E."/>
            <person name="Silverstein K.A.T."/>
            <person name="Henningsen E."/>
            <person name="Hirsch C.D."/>
            <person name="Visser B."/>
            <person name="Pretorius Z.A."/>
            <person name="Steffenson B.J."/>
            <person name="Schwessinger B."/>
            <person name="Dodds P.N."/>
            <person name="Figueroa M."/>
        </authorList>
    </citation>
    <scope>NUCLEOTIDE SEQUENCE [LARGE SCALE GENOMIC DNA]</scope>
    <source>
        <strain evidence="2">21-0</strain>
    </source>
</reference>
<keyword evidence="3" id="KW-1185">Reference proteome</keyword>
<gene>
    <name evidence="2" type="ORF">PGT21_028851</name>
</gene>
<evidence type="ECO:0000256" key="1">
    <source>
        <dbReference type="SAM" id="MobiDB-lite"/>
    </source>
</evidence>